<evidence type="ECO:0000313" key="3">
    <source>
        <dbReference type="Proteomes" id="UP000076727"/>
    </source>
</evidence>
<evidence type="ECO:0000313" key="2">
    <source>
        <dbReference type="EMBL" id="KZT69415.1"/>
    </source>
</evidence>
<dbReference type="STRING" id="1314783.A0A165QFV4"/>
<dbReference type="PANTHER" id="PTHR40460:SF1">
    <property type="entry name" value="CSBD-LIKE DOMAIN-CONTAINING PROTEIN"/>
    <property type="match status" value="1"/>
</dbReference>
<reference evidence="2 3" key="1">
    <citation type="journal article" date="2016" name="Mol. Biol. Evol.">
        <title>Comparative Genomics of Early-Diverging Mushroom-Forming Fungi Provides Insights into the Origins of Lignocellulose Decay Capabilities.</title>
        <authorList>
            <person name="Nagy L.G."/>
            <person name="Riley R."/>
            <person name="Tritt A."/>
            <person name="Adam C."/>
            <person name="Daum C."/>
            <person name="Floudas D."/>
            <person name="Sun H."/>
            <person name="Yadav J.S."/>
            <person name="Pangilinan J."/>
            <person name="Larsson K.H."/>
            <person name="Matsuura K."/>
            <person name="Barry K."/>
            <person name="Labutti K."/>
            <person name="Kuo R."/>
            <person name="Ohm R.A."/>
            <person name="Bhattacharya S.S."/>
            <person name="Shirouzu T."/>
            <person name="Yoshinaga Y."/>
            <person name="Martin F.M."/>
            <person name="Grigoriev I.V."/>
            <person name="Hibbett D.S."/>
        </authorList>
    </citation>
    <scope>NUCLEOTIDE SEQUENCE [LARGE SCALE GENOMIC DNA]</scope>
    <source>
        <strain evidence="2 3">L-15889</strain>
    </source>
</reference>
<dbReference type="Proteomes" id="UP000076727">
    <property type="component" value="Unassembled WGS sequence"/>
</dbReference>
<dbReference type="AlphaFoldDB" id="A0A165QFV4"/>
<dbReference type="OrthoDB" id="9999611at2759"/>
<sequence length="116" mass="12354">MSYDENNSNNNSNNQGPNKTTGQFHSVKGTAVEAIGNLTGATSWQQSGRDEHARGEGEYQAAQAEGYVEGTIDRIGGRKDAVVGAVTGDRQQETTGNVRRDKGSVQQDINRPSSGN</sequence>
<organism evidence="2 3">
    <name type="scientific">Daedalea quercina L-15889</name>
    <dbReference type="NCBI Taxonomy" id="1314783"/>
    <lineage>
        <taxon>Eukaryota</taxon>
        <taxon>Fungi</taxon>
        <taxon>Dikarya</taxon>
        <taxon>Basidiomycota</taxon>
        <taxon>Agaricomycotina</taxon>
        <taxon>Agaricomycetes</taxon>
        <taxon>Polyporales</taxon>
        <taxon>Fomitopsis</taxon>
    </lineage>
</organism>
<feature type="compositionally biased region" description="Basic and acidic residues" evidence="1">
    <location>
        <begin position="48"/>
        <end position="57"/>
    </location>
</feature>
<name>A0A165QFV4_9APHY</name>
<feature type="region of interest" description="Disordered" evidence="1">
    <location>
        <begin position="85"/>
        <end position="116"/>
    </location>
</feature>
<evidence type="ECO:0008006" key="4">
    <source>
        <dbReference type="Google" id="ProtNLM"/>
    </source>
</evidence>
<keyword evidence="3" id="KW-1185">Reference proteome</keyword>
<dbReference type="PANTHER" id="PTHR40460">
    <property type="entry name" value="CHROMOSOME 1, WHOLE GENOME SHOTGUN SEQUENCE"/>
    <property type="match status" value="1"/>
</dbReference>
<proteinExistence type="predicted"/>
<accession>A0A165QFV4</accession>
<feature type="region of interest" description="Disordered" evidence="1">
    <location>
        <begin position="1"/>
        <end position="60"/>
    </location>
</feature>
<dbReference type="EMBL" id="KV429058">
    <property type="protein sequence ID" value="KZT69415.1"/>
    <property type="molecule type" value="Genomic_DNA"/>
</dbReference>
<evidence type="ECO:0000256" key="1">
    <source>
        <dbReference type="SAM" id="MobiDB-lite"/>
    </source>
</evidence>
<gene>
    <name evidence="2" type="ORF">DAEQUDRAFT_690926</name>
</gene>
<feature type="compositionally biased region" description="Polar residues" evidence="1">
    <location>
        <begin position="15"/>
        <end position="24"/>
    </location>
</feature>
<feature type="compositionally biased region" description="Polar residues" evidence="1">
    <location>
        <begin position="104"/>
        <end position="116"/>
    </location>
</feature>
<feature type="compositionally biased region" description="Low complexity" evidence="1">
    <location>
        <begin position="1"/>
        <end position="14"/>
    </location>
</feature>
<protein>
    <recommendedName>
        <fullName evidence="4">Mismatched base pair and cruciform DNA recognition protein</fullName>
    </recommendedName>
</protein>